<protein>
    <submittedName>
        <fullName evidence="10">EmrB/QacA subfamily drug resistance transporter/Ohr subfamily peroxiredoxin</fullName>
    </submittedName>
</protein>
<evidence type="ECO:0000256" key="1">
    <source>
        <dbReference type="ARBA" id="ARBA00004651"/>
    </source>
</evidence>
<dbReference type="Pfam" id="PF07690">
    <property type="entry name" value="MFS_1"/>
    <property type="match status" value="1"/>
</dbReference>
<feature type="transmembrane region" description="Helical" evidence="8">
    <location>
        <begin position="333"/>
        <end position="350"/>
    </location>
</feature>
<dbReference type="CDD" id="cd17321">
    <property type="entry name" value="MFS_MMR_MDR_like"/>
    <property type="match status" value="1"/>
</dbReference>
<evidence type="ECO:0000256" key="2">
    <source>
        <dbReference type="ARBA" id="ARBA00007378"/>
    </source>
</evidence>
<dbReference type="Pfam" id="PF02566">
    <property type="entry name" value="OsmC"/>
    <property type="match status" value="1"/>
</dbReference>
<keyword evidence="11" id="KW-1185">Reference proteome</keyword>
<dbReference type="RefSeq" id="WP_121218340.1">
    <property type="nucleotide sequence ID" value="NZ_JBIUBA010000080.1"/>
</dbReference>
<dbReference type="Proteomes" id="UP000272729">
    <property type="component" value="Unassembled WGS sequence"/>
</dbReference>
<dbReference type="Gene3D" id="3.30.300.20">
    <property type="match status" value="1"/>
</dbReference>
<dbReference type="EMBL" id="RBXR01000001">
    <property type="protein sequence ID" value="RKT67800.1"/>
    <property type="molecule type" value="Genomic_DNA"/>
</dbReference>
<dbReference type="GO" id="GO:0005886">
    <property type="term" value="C:plasma membrane"/>
    <property type="evidence" value="ECO:0007669"/>
    <property type="project" value="UniProtKB-SubCell"/>
</dbReference>
<keyword evidence="3" id="KW-0813">Transport</keyword>
<dbReference type="GO" id="GO:0006979">
    <property type="term" value="P:response to oxidative stress"/>
    <property type="evidence" value="ECO:0007669"/>
    <property type="project" value="InterPro"/>
</dbReference>
<feature type="transmembrane region" description="Helical" evidence="8">
    <location>
        <begin position="77"/>
        <end position="97"/>
    </location>
</feature>
<evidence type="ECO:0000256" key="7">
    <source>
        <dbReference type="ARBA" id="ARBA00023136"/>
    </source>
</evidence>
<dbReference type="Gene3D" id="2.20.25.10">
    <property type="match status" value="1"/>
</dbReference>
<comment type="caution">
    <text evidence="10">The sequence shown here is derived from an EMBL/GenBank/DDBJ whole genome shotgun (WGS) entry which is preliminary data.</text>
</comment>
<evidence type="ECO:0000259" key="9">
    <source>
        <dbReference type="PROSITE" id="PS50850"/>
    </source>
</evidence>
<keyword evidence="5 8" id="KW-0812">Transmembrane</keyword>
<dbReference type="OrthoDB" id="4325372at2"/>
<dbReference type="NCBIfam" id="TIGR03561">
    <property type="entry name" value="organ_hyd_perox"/>
    <property type="match status" value="1"/>
</dbReference>
<evidence type="ECO:0000256" key="5">
    <source>
        <dbReference type="ARBA" id="ARBA00022692"/>
    </source>
</evidence>
<dbReference type="Gene3D" id="1.20.1720.10">
    <property type="entry name" value="Multidrug resistance protein D"/>
    <property type="match status" value="1"/>
</dbReference>
<feature type="transmembrane region" description="Helical" evidence="8">
    <location>
        <begin position="47"/>
        <end position="65"/>
    </location>
</feature>
<comment type="subcellular location">
    <subcellularLocation>
        <location evidence="1">Cell membrane</location>
        <topology evidence="1">Multi-pass membrane protein</topology>
    </subcellularLocation>
</comment>
<dbReference type="SUPFAM" id="SSF82784">
    <property type="entry name" value="OsmC-like"/>
    <property type="match status" value="1"/>
</dbReference>
<keyword evidence="7 8" id="KW-0472">Membrane</keyword>
<evidence type="ECO:0000313" key="10">
    <source>
        <dbReference type="EMBL" id="RKT67800.1"/>
    </source>
</evidence>
<accession>A0A495X1J1</accession>
<feature type="transmembrane region" description="Helical" evidence="8">
    <location>
        <begin position="307"/>
        <end position="326"/>
    </location>
</feature>
<feature type="domain" description="Major facilitator superfamily (MFS) profile" evidence="9">
    <location>
        <begin position="11"/>
        <end position="461"/>
    </location>
</feature>
<sequence length="640" mass="65202">MFRKSSRSGLTLATVAVVQFLVSLDLSVVNVGLPRIAEGLGFGPVGLTWVVHAYALTFGGLLLLGGKTADRHGRRRALLVGLALFGLASLAGGFAQAPGHLVAARAAQGVGAALLAPAALALLSATFPGGRARVRAFGVWSAVNAAGGALGVLVGGVLTEYAGWRWVMFVNLPMVACAVLLAWRGVAPDRPRERAGRPDVLGAVLATAGTTLLVFGIVRTEQYPWTSPVTIVTLLASAALLAAFVHVERTTTREPLVRLGLFAHRSVVGANAFNLLVGAAMASSFYFTSLYLQRVLGTRPAVAGLEFVPFALAVIAGSVLAVRLGYHLASRTLLVAGGLLTAVGFAWFGLVSPDGTFVTDVLGPSIAAGAGFGLCLGPVVATATAGVPAHETGMASGLLNSSRQLGAALGLAVLGTVAHDRTGPSTAPDALNAGYALGLTLCAALLVAAVAVALVVLPRDVHPRRHVTGAAGGGRLIAWPRARAGTERRGGSPGRQGSAVSETTYTAIATSTAEGRNGGRAVSDDGVLDVTLAVPKAFGGSGAGTNPEQLFAAGWASCFVGAVRRVAAKNKVAVKDLSVAAEVTLHHEDDEFFLSAVLNLEVSGVDQATADDLVEGAHQICPYSKSTRGNIDVELTAKAV</sequence>
<feature type="transmembrane region" description="Helical" evidence="8">
    <location>
        <begin position="225"/>
        <end position="247"/>
    </location>
</feature>
<dbReference type="PANTHER" id="PTHR42718:SF46">
    <property type="entry name" value="BLR6921 PROTEIN"/>
    <property type="match status" value="1"/>
</dbReference>
<feature type="transmembrane region" description="Helical" evidence="8">
    <location>
        <begin position="199"/>
        <end position="219"/>
    </location>
</feature>
<evidence type="ECO:0000256" key="8">
    <source>
        <dbReference type="SAM" id="Phobius"/>
    </source>
</evidence>
<dbReference type="InterPro" id="IPR036259">
    <property type="entry name" value="MFS_trans_sf"/>
</dbReference>
<dbReference type="PRINTS" id="PR01036">
    <property type="entry name" value="TCRTETB"/>
</dbReference>
<dbReference type="PROSITE" id="PS50850">
    <property type="entry name" value="MFS"/>
    <property type="match status" value="1"/>
</dbReference>
<dbReference type="InterPro" id="IPR011701">
    <property type="entry name" value="MFS"/>
</dbReference>
<dbReference type="InterPro" id="IPR036102">
    <property type="entry name" value="OsmC/Ohrsf"/>
</dbReference>
<keyword evidence="4" id="KW-1003">Cell membrane</keyword>
<organism evidence="10 11">
    <name type="scientific">Saccharothrix variisporea</name>
    <dbReference type="NCBI Taxonomy" id="543527"/>
    <lineage>
        <taxon>Bacteria</taxon>
        <taxon>Bacillati</taxon>
        <taxon>Actinomycetota</taxon>
        <taxon>Actinomycetes</taxon>
        <taxon>Pseudonocardiales</taxon>
        <taxon>Pseudonocardiaceae</taxon>
        <taxon>Saccharothrix</taxon>
    </lineage>
</organism>
<evidence type="ECO:0000256" key="3">
    <source>
        <dbReference type="ARBA" id="ARBA00022448"/>
    </source>
</evidence>
<dbReference type="PANTHER" id="PTHR42718">
    <property type="entry name" value="MAJOR FACILITATOR SUPERFAMILY MULTIDRUG TRANSPORTER MFSC"/>
    <property type="match status" value="1"/>
</dbReference>
<reference evidence="10 11" key="1">
    <citation type="submission" date="2018-10" db="EMBL/GenBank/DDBJ databases">
        <title>Sequencing the genomes of 1000 actinobacteria strains.</title>
        <authorList>
            <person name="Klenk H.-P."/>
        </authorList>
    </citation>
    <scope>NUCLEOTIDE SEQUENCE [LARGE SCALE GENOMIC DNA]</scope>
    <source>
        <strain evidence="10 11">DSM 43911</strain>
    </source>
</reference>
<dbReference type="GO" id="GO:0022857">
    <property type="term" value="F:transmembrane transporter activity"/>
    <property type="evidence" value="ECO:0007669"/>
    <property type="project" value="InterPro"/>
</dbReference>
<feature type="transmembrane region" description="Helical" evidence="8">
    <location>
        <begin position="164"/>
        <end position="187"/>
    </location>
</feature>
<feature type="transmembrane region" description="Helical" evidence="8">
    <location>
        <begin position="137"/>
        <end position="158"/>
    </location>
</feature>
<dbReference type="InterPro" id="IPR019953">
    <property type="entry name" value="OHR"/>
</dbReference>
<dbReference type="InterPro" id="IPR020846">
    <property type="entry name" value="MFS_dom"/>
</dbReference>
<feature type="transmembrane region" description="Helical" evidence="8">
    <location>
        <begin position="268"/>
        <end position="287"/>
    </location>
</feature>
<keyword evidence="6 8" id="KW-1133">Transmembrane helix</keyword>
<evidence type="ECO:0000313" key="11">
    <source>
        <dbReference type="Proteomes" id="UP000272729"/>
    </source>
</evidence>
<feature type="transmembrane region" description="Helical" evidence="8">
    <location>
        <begin position="433"/>
        <end position="457"/>
    </location>
</feature>
<evidence type="ECO:0000256" key="6">
    <source>
        <dbReference type="ARBA" id="ARBA00022989"/>
    </source>
</evidence>
<gene>
    <name evidence="10" type="ORF">DFJ66_0976</name>
</gene>
<dbReference type="AlphaFoldDB" id="A0A495X1J1"/>
<feature type="transmembrane region" description="Helical" evidence="8">
    <location>
        <begin position="103"/>
        <end position="125"/>
    </location>
</feature>
<dbReference type="InterPro" id="IPR015946">
    <property type="entry name" value="KH_dom-like_a/b"/>
</dbReference>
<dbReference type="InterPro" id="IPR003718">
    <property type="entry name" value="OsmC/Ohr_fam"/>
</dbReference>
<comment type="similarity">
    <text evidence="2">Belongs to the OsmC/Ohr family.</text>
</comment>
<dbReference type="SUPFAM" id="SSF103473">
    <property type="entry name" value="MFS general substrate transporter"/>
    <property type="match status" value="1"/>
</dbReference>
<proteinExistence type="inferred from homology"/>
<name>A0A495X1J1_9PSEU</name>
<evidence type="ECO:0000256" key="4">
    <source>
        <dbReference type="ARBA" id="ARBA00022475"/>
    </source>
</evidence>
<dbReference type="Gene3D" id="1.20.1250.20">
    <property type="entry name" value="MFS general substrate transporter like domains"/>
    <property type="match status" value="1"/>
</dbReference>